<dbReference type="EMBL" id="JBAWTH010000001">
    <property type="protein sequence ID" value="KAL2293555.1"/>
    <property type="molecule type" value="Genomic_DNA"/>
</dbReference>
<keyword evidence="3" id="KW-1185">Reference proteome</keyword>
<accession>A0ABR4FFT3</accession>
<dbReference type="NCBIfam" id="TIGR03429">
    <property type="entry name" value="arom_pren_DMATS"/>
    <property type="match status" value="1"/>
</dbReference>
<organism evidence="2 3">
    <name type="scientific">Diaporthe vaccinii</name>
    <dbReference type="NCBI Taxonomy" id="105482"/>
    <lineage>
        <taxon>Eukaryota</taxon>
        <taxon>Fungi</taxon>
        <taxon>Dikarya</taxon>
        <taxon>Ascomycota</taxon>
        <taxon>Pezizomycotina</taxon>
        <taxon>Sordariomycetes</taxon>
        <taxon>Sordariomycetidae</taxon>
        <taxon>Diaporthales</taxon>
        <taxon>Diaporthaceae</taxon>
        <taxon>Diaporthe</taxon>
        <taxon>Diaporthe eres species complex</taxon>
    </lineage>
</organism>
<gene>
    <name evidence="2" type="ORF">FJTKL_05423</name>
</gene>
<evidence type="ECO:0000313" key="2">
    <source>
        <dbReference type="EMBL" id="KAL2293555.1"/>
    </source>
</evidence>
<dbReference type="InterPro" id="IPR033964">
    <property type="entry name" value="ABBA"/>
</dbReference>
<dbReference type="PANTHER" id="PTHR40627">
    <property type="entry name" value="INDOLE PRENYLTRANSFERASE TDIB-RELATED"/>
    <property type="match status" value="1"/>
</dbReference>
<proteinExistence type="predicted"/>
<sequence>MKAYFDPKVKEAATGIPSCKYCYQVLRSTTRFGNSTAVDMLEEFLTEVKSVGAVELIAIDCVPENKLPSARIKVYVHTMTNSFKTVRKWVTMGGRLKDAATLQQLSRLREIWHLLLGESNGLPDEEFNKPLSGFSPMQHRLYFSYEMKAGNSNPAVKVYTPVQNYATDDDEVVQNYEANFRQCGWPLGEDGTYRRIIEGAFGAVKHQRASFLHGGSSFIYSEGKGVYQSIYLDPPLDV</sequence>
<dbReference type="InterPro" id="IPR017795">
    <property type="entry name" value="ABBA_NscD-like"/>
</dbReference>
<reference evidence="2 3" key="1">
    <citation type="submission" date="2024-03" db="EMBL/GenBank/DDBJ databases">
        <title>A high-quality draft genome sequence of Diaporthe vaccinii, a causative agent of upright dieback and viscid rot disease in cranberry plants.</title>
        <authorList>
            <person name="Sarrasin M."/>
            <person name="Lang B.F."/>
            <person name="Burger G."/>
        </authorList>
    </citation>
    <scope>NUCLEOTIDE SEQUENCE [LARGE SCALE GENOMIC DNA]</scope>
    <source>
        <strain evidence="2 3">IS7</strain>
    </source>
</reference>
<name>A0ABR4FFT3_9PEZI</name>
<protein>
    <submittedName>
        <fullName evidence="2">Uncharacterized protein</fullName>
    </submittedName>
</protein>
<dbReference type="CDD" id="cd13929">
    <property type="entry name" value="PT-DMATS_CymD"/>
    <property type="match status" value="1"/>
</dbReference>
<dbReference type="Proteomes" id="UP001600888">
    <property type="component" value="Unassembled WGS sequence"/>
</dbReference>
<comment type="caution">
    <text evidence="2">The sequence shown here is derived from an EMBL/GenBank/DDBJ whole genome shotgun (WGS) entry which is preliminary data.</text>
</comment>
<evidence type="ECO:0000313" key="3">
    <source>
        <dbReference type="Proteomes" id="UP001600888"/>
    </source>
</evidence>
<dbReference type="Pfam" id="PF11991">
    <property type="entry name" value="Trp_DMAT"/>
    <property type="match status" value="1"/>
</dbReference>
<evidence type="ECO:0000256" key="1">
    <source>
        <dbReference type="ARBA" id="ARBA00022679"/>
    </source>
</evidence>
<dbReference type="SFLD" id="SFLDS00036">
    <property type="entry name" value="Aromatic_Prenyltransferase"/>
    <property type="match status" value="1"/>
</dbReference>
<keyword evidence="1" id="KW-0808">Transferase</keyword>
<dbReference type="PANTHER" id="PTHR40627:SF5">
    <property type="entry name" value="INDOLE PRENYLTRANSFERASE TDIB"/>
    <property type="match status" value="1"/>
</dbReference>